<dbReference type="Proteomes" id="UP000092666">
    <property type="component" value="Unassembled WGS sequence"/>
</dbReference>
<evidence type="ECO:0000313" key="4">
    <source>
        <dbReference type="EMBL" id="OCF33942.1"/>
    </source>
</evidence>
<evidence type="ECO:0000259" key="3">
    <source>
        <dbReference type="Pfam" id="PF13449"/>
    </source>
</evidence>
<feature type="compositionally biased region" description="Low complexity" evidence="1">
    <location>
        <begin position="183"/>
        <end position="199"/>
    </location>
</feature>
<dbReference type="Pfam" id="PF13449">
    <property type="entry name" value="Phytase-like"/>
    <property type="match status" value="1"/>
</dbReference>
<name>A0A1B9GS93_9TREE</name>
<evidence type="ECO:0000256" key="2">
    <source>
        <dbReference type="SAM" id="SignalP"/>
    </source>
</evidence>
<keyword evidence="5" id="KW-1185">Reference proteome</keyword>
<feature type="region of interest" description="Disordered" evidence="1">
    <location>
        <begin position="182"/>
        <end position="339"/>
    </location>
</feature>
<evidence type="ECO:0000313" key="5">
    <source>
        <dbReference type="Proteomes" id="UP000092666"/>
    </source>
</evidence>
<organism evidence="4 5">
    <name type="scientific">Kwoniella heveanensis BCC8398</name>
    <dbReference type="NCBI Taxonomy" id="1296120"/>
    <lineage>
        <taxon>Eukaryota</taxon>
        <taxon>Fungi</taxon>
        <taxon>Dikarya</taxon>
        <taxon>Basidiomycota</taxon>
        <taxon>Agaricomycotina</taxon>
        <taxon>Tremellomycetes</taxon>
        <taxon>Tremellales</taxon>
        <taxon>Cryptococcaceae</taxon>
        <taxon>Kwoniella</taxon>
    </lineage>
</organism>
<feature type="compositionally biased region" description="Low complexity" evidence="1">
    <location>
        <begin position="256"/>
        <end position="338"/>
    </location>
</feature>
<sequence length="789" mass="82773">MRVSTLASSLTTLVLVTSTPISVQERTTTNIVARHLIKDRQVGHGGSIEYGHVLASTSVYLEDSEGVALLTSQNFTTIIVETPLNNDVATLVAAWGSQPIFSLGSGAGYILGLPEHVYAPFQFPTLDHSALPVKVCTYVYVEPTTALTNVTIDAREPFVVEDFASELQLGQPVTELCVRLGEASSPTTSGGSSPTSTSGNGDGNGSGNDNVGSGGNGNSGAPSASLSITPSSSSPPANPVVPSAGPTYVSTSVAGSSPATHPTSSSPSHSSTVDQSSDSASSSTSSAVSSLSAVPTGTPVSTSSSVAASSASASSSSPSASTSASSAAPIPSSTSTGPNPAYETAVSFANKRFINKGLVGLGAIPGDAVDSFGETISLGSAIHLKSFTREDDGSYSGVMLAQPDRGHNTDKTTDYIARRHQLTFTLNPYYGNTSLEYQSAKSTFDLKYDSTLRYHEADGTPTTGLDAQAVRNDTKPEPIPSSSYNHISTDAEGLVVLADGTSYISDEYGPYIWKYSAEGILLDTIVPPKAVLPYTNGTLDFSSDKTVKGPDTGRVKNQGFEGLTVSTDGQTLYALLQSGTRQDLDSNGEGRYTRMFVYDISGSTPTLLHAYVVKLPVTNGKGKTLAQSEVIYLSEDAFMLLSRDGKGNGDDDSESKHKDFMLFNFDGATDIVDTEYTDGVKPVSPGGVLDSSITAIEPTQFIDIIDETQLARFGLHNGGDFDVSLINSKWESTAIASVEDPAFPNDYFLFSFSDNDFITTNGYTNGEHYVDAYGATLDNQALVWRITIP</sequence>
<dbReference type="PANTHER" id="PTHR37957:SF1">
    <property type="entry name" value="PHYTASE-LIKE DOMAIN-CONTAINING PROTEIN"/>
    <property type="match status" value="1"/>
</dbReference>
<dbReference type="OrthoDB" id="425936at2759"/>
<feature type="signal peptide" evidence="2">
    <location>
        <begin position="1"/>
        <end position="18"/>
    </location>
</feature>
<dbReference type="STRING" id="1296120.A0A1B9GS93"/>
<feature type="chain" id="PRO_5008627303" description="Phytase-like domain-containing protein" evidence="2">
    <location>
        <begin position="19"/>
        <end position="789"/>
    </location>
</feature>
<feature type="domain" description="Phytase-like" evidence="3">
    <location>
        <begin position="445"/>
        <end position="691"/>
    </location>
</feature>
<proteinExistence type="predicted"/>
<reference evidence="4 5" key="1">
    <citation type="submission" date="2013-07" db="EMBL/GenBank/DDBJ databases">
        <title>The Genome Sequence of Cryptococcus heveanensis BCC8398.</title>
        <authorList>
            <consortium name="The Broad Institute Genome Sequencing Platform"/>
            <person name="Cuomo C."/>
            <person name="Litvintseva A."/>
            <person name="Chen Y."/>
            <person name="Heitman J."/>
            <person name="Sun S."/>
            <person name="Springer D."/>
            <person name="Dromer F."/>
            <person name="Young S.K."/>
            <person name="Zeng Q."/>
            <person name="Gargeya S."/>
            <person name="Fitzgerald M."/>
            <person name="Abouelleil A."/>
            <person name="Alvarado L."/>
            <person name="Berlin A.M."/>
            <person name="Chapman S.B."/>
            <person name="Dewar J."/>
            <person name="Goldberg J."/>
            <person name="Griggs A."/>
            <person name="Gujja S."/>
            <person name="Hansen M."/>
            <person name="Howarth C."/>
            <person name="Imamovic A."/>
            <person name="Larimer J."/>
            <person name="McCowan C."/>
            <person name="Murphy C."/>
            <person name="Pearson M."/>
            <person name="Priest M."/>
            <person name="Roberts A."/>
            <person name="Saif S."/>
            <person name="Shea T."/>
            <person name="Sykes S."/>
            <person name="Wortman J."/>
            <person name="Nusbaum C."/>
            <person name="Birren B."/>
        </authorList>
    </citation>
    <scope>NUCLEOTIDE SEQUENCE [LARGE SCALE GENOMIC DNA]</scope>
    <source>
        <strain evidence="4 5">BCC8398</strain>
    </source>
</reference>
<accession>A0A1B9GS93</accession>
<feature type="compositionally biased region" description="Low complexity" evidence="1">
    <location>
        <begin position="219"/>
        <end position="246"/>
    </location>
</feature>
<dbReference type="PANTHER" id="PTHR37957">
    <property type="entry name" value="BLR7070 PROTEIN"/>
    <property type="match status" value="1"/>
</dbReference>
<evidence type="ECO:0000256" key="1">
    <source>
        <dbReference type="SAM" id="MobiDB-lite"/>
    </source>
</evidence>
<protein>
    <recommendedName>
        <fullName evidence="3">Phytase-like domain-containing protein</fullName>
    </recommendedName>
</protein>
<dbReference type="AlphaFoldDB" id="A0A1B9GS93"/>
<feature type="compositionally biased region" description="Gly residues" evidence="1">
    <location>
        <begin position="200"/>
        <end position="218"/>
    </location>
</feature>
<gene>
    <name evidence="4" type="ORF">I316_04288</name>
</gene>
<dbReference type="InterPro" id="IPR027372">
    <property type="entry name" value="Phytase-like_dom"/>
</dbReference>
<dbReference type="EMBL" id="KI669502">
    <property type="protein sequence ID" value="OCF33942.1"/>
    <property type="molecule type" value="Genomic_DNA"/>
</dbReference>
<reference evidence="5" key="2">
    <citation type="submission" date="2013-12" db="EMBL/GenBank/DDBJ databases">
        <title>Evolution of pathogenesis and genome organization in the Tremellales.</title>
        <authorList>
            <person name="Cuomo C."/>
            <person name="Litvintseva A."/>
            <person name="Heitman J."/>
            <person name="Chen Y."/>
            <person name="Sun S."/>
            <person name="Springer D."/>
            <person name="Dromer F."/>
            <person name="Young S."/>
            <person name="Zeng Q."/>
            <person name="Chapman S."/>
            <person name="Gujja S."/>
            <person name="Saif S."/>
            <person name="Birren B."/>
        </authorList>
    </citation>
    <scope>NUCLEOTIDE SEQUENCE [LARGE SCALE GENOMIC DNA]</scope>
    <source>
        <strain evidence="5">BCC8398</strain>
    </source>
</reference>
<keyword evidence="2" id="KW-0732">Signal</keyword>